<dbReference type="Pfam" id="PF00672">
    <property type="entry name" value="HAMP"/>
    <property type="match status" value="1"/>
</dbReference>
<evidence type="ECO:0000256" key="8">
    <source>
        <dbReference type="ARBA" id="ARBA00022989"/>
    </source>
</evidence>
<evidence type="ECO:0000256" key="5">
    <source>
        <dbReference type="ARBA" id="ARBA00022679"/>
    </source>
</evidence>
<dbReference type="SMART" id="SM00388">
    <property type="entry name" value="HisKA"/>
    <property type="match status" value="1"/>
</dbReference>
<name>A0A3B0R7E2_9ZZZZ</name>
<evidence type="ECO:0000256" key="11">
    <source>
        <dbReference type="SAM" id="Phobius"/>
    </source>
</evidence>
<dbReference type="SUPFAM" id="SSF158472">
    <property type="entry name" value="HAMP domain-like"/>
    <property type="match status" value="1"/>
</dbReference>
<dbReference type="Gene3D" id="6.10.340.10">
    <property type="match status" value="1"/>
</dbReference>
<dbReference type="Gene3D" id="1.10.287.130">
    <property type="match status" value="1"/>
</dbReference>
<evidence type="ECO:0000256" key="6">
    <source>
        <dbReference type="ARBA" id="ARBA00022692"/>
    </source>
</evidence>
<dbReference type="FunFam" id="1.10.287.130:FF:000001">
    <property type="entry name" value="Two-component sensor histidine kinase"/>
    <property type="match status" value="1"/>
</dbReference>
<evidence type="ECO:0000256" key="10">
    <source>
        <dbReference type="ARBA" id="ARBA00023136"/>
    </source>
</evidence>
<keyword evidence="10 11" id="KW-0472">Membrane</keyword>
<dbReference type="FunFam" id="3.30.565.10:FF:000006">
    <property type="entry name" value="Sensor histidine kinase WalK"/>
    <property type="match status" value="1"/>
</dbReference>
<dbReference type="PANTHER" id="PTHR45436:SF15">
    <property type="entry name" value="SENSOR HISTIDINE KINASE CUSS"/>
    <property type="match status" value="1"/>
</dbReference>
<feature type="domain" description="Histidine kinase" evidence="12">
    <location>
        <begin position="260"/>
        <end position="476"/>
    </location>
</feature>
<dbReference type="SUPFAM" id="SSF55874">
    <property type="entry name" value="ATPase domain of HSP90 chaperone/DNA topoisomerase II/histidine kinase"/>
    <property type="match status" value="1"/>
</dbReference>
<organism evidence="14">
    <name type="scientific">hydrothermal vent metagenome</name>
    <dbReference type="NCBI Taxonomy" id="652676"/>
    <lineage>
        <taxon>unclassified sequences</taxon>
        <taxon>metagenomes</taxon>
        <taxon>ecological metagenomes</taxon>
    </lineage>
</organism>
<dbReference type="InterPro" id="IPR004358">
    <property type="entry name" value="Sig_transdc_His_kin-like_C"/>
</dbReference>
<dbReference type="PRINTS" id="PR00344">
    <property type="entry name" value="BCTRLSENSOR"/>
</dbReference>
<dbReference type="InterPro" id="IPR003594">
    <property type="entry name" value="HATPase_dom"/>
</dbReference>
<comment type="subcellular location">
    <subcellularLocation>
        <location evidence="2">Membrane</location>
        <topology evidence="2">Multi-pass membrane protein</topology>
    </subcellularLocation>
</comment>
<dbReference type="SMART" id="SM00387">
    <property type="entry name" value="HATPase_c"/>
    <property type="match status" value="1"/>
</dbReference>
<keyword evidence="4" id="KW-0597">Phosphoprotein</keyword>
<sequence length="489" mass="54016">MAAYSKPMTFSIRTKLTFWYVLLLTVSMLVLAGGFYYTLSRVYMDRIDNQIHKIAGMTAHAIVRPPGKLMVPNNFDIFLERFFGLRTRDYYIQILDHKGEVVAKSIALEGFDLSVSNSGLKRALRGNVYYETVKSVGIHPVRVVSAPVIVKDKGLVAIVQVGDSLEVVVEIFNYMVYIFGVGIVVSVLLASIIGSFLARKALAPVDEINRMARRITAENLDERINIEGPEDEMGRLASTLNGMIAGLERSFKQIRQFTSDASHELKTPLTVMKGEIEVALRGELTKEEANEVLLSTLEEIDRMSSIVQKLLTLARADDERGEAALNPVRIDIVLADSLRLLEKVAAKKGVSIELASTEALTVVADELRLSQVIANLIDNSIKYTPKEGSVKVLLAAGYDLAILKVIDTGVGIADEDLPHLFDRFYRVDKARTREMGGVGLGLSICKEIVESFGGAIEVESELGKGTIFTVRFPLHIEDEEESEEESTEA</sequence>
<dbReference type="InterPro" id="IPR036890">
    <property type="entry name" value="HATPase_C_sf"/>
</dbReference>
<dbReference type="InterPro" id="IPR050428">
    <property type="entry name" value="TCS_sensor_his_kinase"/>
</dbReference>
<evidence type="ECO:0000259" key="12">
    <source>
        <dbReference type="PROSITE" id="PS50109"/>
    </source>
</evidence>
<dbReference type="PANTHER" id="PTHR45436">
    <property type="entry name" value="SENSOR HISTIDINE KINASE YKOH"/>
    <property type="match status" value="1"/>
</dbReference>
<keyword evidence="5" id="KW-0808">Transferase</keyword>
<dbReference type="Pfam" id="PF02518">
    <property type="entry name" value="HATPase_c"/>
    <property type="match status" value="1"/>
</dbReference>
<accession>A0A3B0R7E2</accession>
<dbReference type="InterPro" id="IPR003661">
    <property type="entry name" value="HisK_dim/P_dom"/>
</dbReference>
<evidence type="ECO:0000256" key="4">
    <source>
        <dbReference type="ARBA" id="ARBA00022553"/>
    </source>
</evidence>
<evidence type="ECO:0000259" key="13">
    <source>
        <dbReference type="PROSITE" id="PS50885"/>
    </source>
</evidence>
<protein>
    <recommendedName>
        <fullName evidence="3">histidine kinase</fullName>
        <ecNumber evidence="3">2.7.13.3</ecNumber>
    </recommendedName>
</protein>
<keyword evidence="9" id="KW-0902">Two-component regulatory system</keyword>
<dbReference type="InterPro" id="IPR005467">
    <property type="entry name" value="His_kinase_dom"/>
</dbReference>
<dbReference type="GO" id="GO:0000155">
    <property type="term" value="F:phosphorelay sensor kinase activity"/>
    <property type="evidence" value="ECO:0007669"/>
    <property type="project" value="InterPro"/>
</dbReference>
<gene>
    <name evidence="14" type="ORF">MNBD_DELTA01-540</name>
</gene>
<keyword evidence="7" id="KW-0418">Kinase</keyword>
<dbReference type="Pfam" id="PF00512">
    <property type="entry name" value="HisKA"/>
    <property type="match status" value="1"/>
</dbReference>
<dbReference type="Gene3D" id="3.30.565.10">
    <property type="entry name" value="Histidine kinase-like ATPase, C-terminal domain"/>
    <property type="match status" value="1"/>
</dbReference>
<evidence type="ECO:0000256" key="3">
    <source>
        <dbReference type="ARBA" id="ARBA00012438"/>
    </source>
</evidence>
<evidence type="ECO:0000256" key="9">
    <source>
        <dbReference type="ARBA" id="ARBA00023012"/>
    </source>
</evidence>
<evidence type="ECO:0000256" key="1">
    <source>
        <dbReference type="ARBA" id="ARBA00000085"/>
    </source>
</evidence>
<dbReference type="SUPFAM" id="SSF47384">
    <property type="entry name" value="Homodimeric domain of signal transducing histidine kinase"/>
    <property type="match status" value="1"/>
</dbReference>
<dbReference type="PROSITE" id="PS50885">
    <property type="entry name" value="HAMP"/>
    <property type="match status" value="1"/>
</dbReference>
<dbReference type="CDD" id="cd00082">
    <property type="entry name" value="HisKA"/>
    <property type="match status" value="1"/>
</dbReference>
<proteinExistence type="predicted"/>
<keyword evidence="8 11" id="KW-1133">Transmembrane helix</keyword>
<evidence type="ECO:0000256" key="7">
    <source>
        <dbReference type="ARBA" id="ARBA00022777"/>
    </source>
</evidence>
<evidence type="ECO:0000313" key="14">
    <source>
        <dbReference type="EMBL" id="VAV83768.1"/>
    </source>
</evidence>
<dbReference type="InterPro" id="IPR036097">
    <property type="entry name" value="HisK_dim/P_sf"/>
</dbReference>
<dbReference type="GO" id="GO:0005886">
    <property type="term" value="C:plasma membrane"/>
    <property type="evidence" value="ECO:0007669"/>
    <property type="project" value="TreeGrafter"/>
</dbReference>
<comment type="catalytic activity">
    <reaction evidence="1">
        <text>ATP + protein L-histidine = ADP + protein N-phospho-L-histidine.</text>
        <dbReference type="EC" id="2.7.13.3"/>
    </reaction>
</comment>
<feature type="transmembrane region" description="Helical" evidence="11">
    <location>
        <begin position="18"/>
        <end position="39"/>
    </location>
</feature>
<feature type="domain" description="HAMP" evidence="13">
    <location>
        <begin position="199"/>
        <end position="252"/>
    </location>
</feature>
<dbReference type="PROSITE" id="PS50109">
    <property type="entry name" value="HIS_KIN"/>
    <property type="match status" value="1"/>
</dbReference>
<dbReference type="EMBL" id="UOEA01000050">
    <property type="protein sequence ID" value="VAV83768.1"/>
    <property type="molecule type" value="Genomic_DNA"/>
</dbReference>
<dbReference type="InterPro" id="IPR003660">
    <property type="entry name" value="HAMP_dom"/>
</dbReference>
<feature type="transmembrane region" description="Helical" evidence="11">
    <location>
        <begin position="174"/>
        <end position="198"/>
    </location>
</feature>
<dbReference type="SMART" id="SM00304">
    <property type="entry name" value="HAMP"/>
    <property type="match status" value="1"/>
</dbReference>
<evidence type="ECO:0000256" key="2">
    <source>
        <dbReference type="ARBA" id="ARBA00004141"/>
    </source>
</evidence>
<keyword evidence="6 11" id="KW-0812">Transmembrane</keyword>
<reference evidence="14" key="1">
    <citation type="submission" date="2018-06" db="EMBL/GenBank/DDBJ databases">
        <authorList>
            <person name="Zhirakovskaya E."/>
        </authorList>
    </citation>
    <scope>NUCLEOTIDE SEQUENCE</scope>
</reference>
<dbReference type="EC" id="2.7.13.3" evidence="3"/>
<dbReference type="AlphaFoldDB" id="A0A3B0R7E2"/>
<dbReference type="CDD" id="cd06225">
    <property type="entry name" value="HAMP"/>
    <property type="match status" value="1"/>
</dbReference>